<dbReference type="InterPro" id="IPR050194">
    <property type="entry name" value="Glycosyltransferase_grp1"/>
</dbReference>
<dbReference type="PANTHER" id="PTHR45947:SF3">
    <property type="entry name" value="SULFOQUINOVOSYL TRANSFERASE SQD2"/>
    <property type="match status" value="1"/>
</dbReference>
<dbReference type="CDD" id="cd03794">
    <property type="entry name" value="GT4_WbuB-like"/>
    <property type="match status" value="1"/>
</dbReference>
<protein>
    <submittedName>
        <fullName evidence="2">Glycosyltransferase family 4 protein</fullName>
    </submittedName>
</protein>
<name>A0ABV1I0Q7_9FIRM</name>
<sequence length="412" mass="47579">MNIWFFNHYAVPTSLYPLARPYHFANHLQQKGHKVTIFAASSVHLSDKNLITDGRQMRAKRVDGIRYVFLKARNYEGNGLGRILNFFDYTIRLFTQTGKFNKPDVIMATSVHPLTCVAGIILAKKYHCPCVLEIADLWPLTLVEYGAMKEGQLVTRALYALEHWLYKKADAVIFTMFGGKEYIQDMGWEKDVDLDKIYYINNGVDLGIYHRQQKEDWLPDEDLDRKDTFKVMYTGSMGVANSVQDILDAAILLKEHKEIQFFLYGAGYQEEDLKKYKEEHHIDNVHFKGRVNKRFIPGILSRGNLNMLTGPSDRVSEYGMSMNKMFDYMASGHPTLSNIQTRNDIFVDNHCGMTIEEGSPQAMADGILKFAQMDPTEYETYCHNATETVKEYDFGYLTDRLEEILKKEVEEK</sequence>
<evidence type="ECO:0000259" key="1">
    <source>
        <dbReference type="Pfam" id="PF13439"/>
    </source>
</evidence>
<organism evidence="2 3">
    <name type="scientific">Hominiventricola aquisgranensis</name>
    <dbReference type="NCBI Taxonomy" id="3133164"/>
    <lineage>
        <taxon>Bacteria</taxon>
        <taxon>Bacillati</taxon>
        <taxon>Bacillota</taxon>
        <taxon>Clostridia</taxon>
        <taxon>Lachnospirales</taxon>
        <taxon>Lachnospiraceae</taxon>
        <taxon>Hominiventricola</taxon>
    </lineage>
</organism>
<proteinExistence type="predicted"/>
<dbReference type="PANTHER" id="PTHR45947">
    <property type="entry name" value="SULFOQUINOVOSYL TRANSFERASE SQD2"/>
    <property type="match status" value="1"/>
</dbReference>
<dbReference type="Pfam" id="PF13439">
    <property type="entry name" value="Glyco_transf_4"/>
    <property type="match status" value="1"/>
</dbReference>
<reference evidence="2 3" key="1">
    <citation type="submission" date="2024-03" db="EMBL/GenBank/DDBJ databases">
        <title>Human intestinal bacterial collection.</title>
        <authorList>
            <person name="Pauvert C."/>
            <person name="Hitch T.C.A."/>
            <person name="Clavel T."/>
        </authorList>
    </citation>
    <scope>NUCLEOTIDE SEQUENCE [LARGE SCALE GENOMIC DNA]</scope>
    <source>
        <strain evidence="2 3">CLA-AA-H78B</strain>
    </source>
</reference>
<feature type="domain" description="Glycosyltransferase subfamily 4-like N-terminal" evidence="1">
    <location>
        <begin position="22"/>
        <end position="206"/>
    </location>
</feature>
<dbReference type="EMBL" id="JBBMFC010000012">
    <property type="protein sequence ID" value="MEQ2578775.1"/>
    <property type="molecule type" value="Genomic_DNA"/>
</dbReference>
<dbReference type="Gene3D" id="3.40.50.2000">
    <property type="entry name" value="Glycogen Phosphorylase B"/>
    <property type="match status" value="2"/>
</dbReference>
<accession>A0ABV1I0Q7</accession>
<dbReference type="RefSeq" id="WP_349144341.1">
    <property type="nucleotide sequence ID" value="NZ_JBBMFC010000012.1"/>
</dbReference>
<dbReference type="Pfam" id="PF13692">
    <property type="entry name" value="Glyco_trans_1_4"/>
    <property type="match status" value="1"/>
</dbReference>
<keyword evidence="3" id="KW-1185">Reference proteome</keyword>
<dbReference type="Proteomes" id="UP001470288">
    <property type="component" value="Unassembled WGS sequence"/>
</dbReference>
<comment type="caution">
    <text evidence="2">The sequence shown here is derived from an EMBL/GenBank/DDBJ whole genome shotgun (WGS) entry which is preliminary data.</text>
</comment>
<evidence type="ECO:0000313" key="2">
    <source>
        <dbReference type="EMBL" id="MEQ2578775.1"/>
    </source>
</evidence>
<evidence type="ECO:0000313" key="3">
    <source>
        <dbReference type="Proteomes" id="UP001470288"/>
    </source>
</evidence>
<dbReference type="InterPro" id="IPR028098">
    <property type="entry name" value="Glyco_trans_4-like_N"/>
</dbReference>
<dbReference type="SUPFAM" id="SSF53756">
    <property type="entry name" value="UDP-Glycosyltransferase/glycogen phosphorylase"/>
    <property type="match status" value="1"/>
</dbReference>
<gene>
    <name evidence="2" type="ORF">WMO62_07965</name>
</gene>